<organism evidence="1 2">
    <name type="scientific">Candidatus Xianfuyuplasma coldseepsis</name>
    <dbReference type="NCBI Taxonomy" id="2782163"/>
    <lineage>
        <taxon>Bacteria</taxon>
        <taxon>Bacillati</taxon>
        <taxon>Mycoplasmatota</taxon>
        <taxon>Mollicutes</taxon>
        <taxon>Candidatus Izemoplasmatales</taxon>
        <taxon>Candidatus Izemoplasmataceae</taxon>
        <taxon>Candidatus Xianfuyuplasma</taxon>
    </lineage>
</organism>
<accession>A0A7L7KUB8</accession>
<dbReference type="AlphaFoldDB" id="A0A7L7KUB8"/>
<dbReference type="Proteomes" id="UP000514720">
    <property type="component" value="Chromosome"/>
</dbReference>
<evidence type="ECO:0000313" key="2">
    <source>
        <dbReference type="Proteomes" id="UP000514720"/>
    </source>
</evidence>
<dbReference type="KEGG" id="xcl:G4Z02_07510"/>
<dbReference type="RefSeq" id="WP_258877395.1">
    <property type="nucleotide sequence ID" value="NZ_CP048914.1"/>
</dbReference>
<name>A0A7L7KUB8_9MOLU</name>
<protein>
    <submittedName>
        <fullName evidence="1">DUF177 domain-containing protein</fullName>
    </submittedName>
</protein>
<reference evidence="1 2" key="1">
    <citation type="submission" date="2020-02" db="EMBL/GenBank/DDBJ databases">
        <authorList>
            <person name="Zheng R.K."/>
            <person name="Sun C.M."/>
        </authorList>
    </citation>
    <scope>NUCLEOTIDE SEQUENCE [LARGE SCALE GENOMIC DNA]</scope>
    <source>
        <strain evidence="2">zrk13</strain>
    </source>
</reference>
<sequence>MKWTIHELMKHAKTDNQINTVVDLSQFIDGTDIISISDVKVQGEYEVFDQEEFVFYLEIECELILPCAITLKEVHYPMHIETEEVFTTFKDDDSHYIEGITIDLLPIIWSNILLEMPMRVISEGAYDEVTYENDEFEEEVTNVFADLKNYDK</sequence>
<keyword evidence="2" id="KW-1185">Reference proteome</keyword>
<evidence type="ECO:0000313" key="1">
    <source>
        <dbReference type="EMBL" id="QMS85594.1"/>
    </source>
</evidence>
<dbReference type="EMBL" id="CP048914">
    <property type="protein sequence ID" value="QMS85594.1"/>
    <property type="molecule type" value="Genomic_DNA"/>
</dbReference>
<proteinExistence type="predicted"/>
<dbReference type="Pfam" id="PF02620">
    <property type="entry name" value="YceD"/>
    <property type="match status" value="1"/>
</dbReference>
<dbReference type="InterPro" id="IPR003772">
    <property type="entry name" value="YceD"/>
</dbReference>
<gene>
    <name evidence="1" type="ORF">G4Z02_07510</name>
</gene>